<dbReference type="EMBL" id="LT629772">
    <property type="protein sequence ID" value="SDS76211.1"/>
    <property type="molecule type" value="Genomic_DNA"/>
</dbReference>
<evidence type="ECO:0000256" key="1">
    <source>
        <dbReference type="SAM" id="MobiDB-lite"/>
    </source>
</evidence>
<dbReference type="STRING" id="630515.SAMN04489812_2941"/>
<feature type="region of interest" description="Disordered" evidence="1">
    <location>
        <begin position="173"/>
        <end position="194"/>
    </location>
</feature>
<dbReference type="InterPro" id="IPR036465">
    <property type="entry name" value="vWFA_dom_sf"/>
</dbReference>
<keyword evidence="6" id="KW-1185">Reference proteome</keyword>
<name>A0A1H1UVB7_9ACTN</name>
<feature type="region of interest" description="Disordered" evidence="1">
    <location>
        <begin position="839"/>
        <end position="946"/>
    </location>
</feature>
<feature type="domain" description="VWFA" evidence="4">
    <location>
        <begin position="49"/>
        <end position="283"/>
    </location>
</feature>
<evidence type="ECO:0000256" key="2">
    <source>
        <dbReference type="SAM" id="Phobius"/>
    </source>
</evidence>
<dbReference type="OrthoDB" id="4424690at2"/>
<dbReference type="RefSeq" id="WP_091525922.1">
    <property type="nucleotide sequence ID" value="NZ_LT629772.1"/>
</dbReference>
<evidence type="ECO:0000259" key="4">
    <source>
        <dbReference type="PROSITE" id="PS50234"/>
    </source>
</evidence>
<dbReference type="Gene3D" id="3.40.50.410">
    <property type="entry name" value="von Willebrand factor, type A domain"/>
    <property type="match status" value="1"/>
</dbReference>
<dbReference type="InterPro" id="IPR002035">
    <property type="entry name" value="VWF_A"/>
</dbReference>
<reference evidence="5 6" key="1">
    <citation type="submission" date="2016-10" db="EMBL/GenBank/DDBJ databases">
        <authorList>
            <person name="de Groot N.N."/>
        </authorList>
    </citation>
    <scope>NUCLEOTIDE SEQUENCE [LARGE SCALE GENOMIC DNA]</scope>
    <source>
        <strain evidence="5 6">DSM 21800</strain>
    </source>
</reference>
<dbReference type="AlphaFoldDB" id="A0A1H1UVB7"/>
<sequence>MVARRSILAVLLFAVTAATLVITAPRAAADDNSAIDNYGGCLVAQHKGDLMLLIDDSKSLQTSDPDDARISAAKYLINQLGQFSSRAKVDLDVQVAGFSTGYHPAGGWDRLDGSGGSKINSTIDGFAERENGYQTDYWSGLDGARSALAAKSKGTDRCQAVVWFSDGNLDLDLRGESDPSDEATTKPYAPDADLTTAGGVQQAERAATRDLCRTGGIADQLRRSEIALFAIGLESADAKAPDFSTMKSIATGSDDCGKISKPTPGLFTLASNIDDLLFAFDKIMDPGREPTEQQTGICQGKVCTEFRHNFVLDDSISTVHILGSAPAGLDVYLVPPKGDPQRFRPSTVGKERKITKAATGSIEWLSDKTMSIDLKRSKSWAGQWAVVFVDPKSKTPDAKSRTSIHISGDIYPALINKDKTTFRSGETIKNVRLGLVDGEQQPIDPGKLLGAVSMDASLRSGDKTVDLGQNLSADRLSKPFTVDLRKLDPGRATLQLRLAVTTAGTTDSRGKKIAGTELAPQQANIPVTISPPLGYPQLGQVADFGSIEGPADATATVQVTGPGCVWLPAADPKIEAGPEGLGATGITADADQAGNCVKVADGKTDQLELQLTTAQGGNGTLDGTVAVKVAPENEPAKARTVQLPFTADLNKPLDTFNFLLALLVALILGPGIPLGLLYLAKYLTAKIPPRALLGQRIDVTVSGAQVLRDGQPVAFRSGDLTDMVRLPVGGARQADAGGFGLATKIGRSPFGPGFVVVDAPGMIGASSTNPEPYGDQRAARLPLAVHNTWALLHNPAGAADQATLLILLGTDASEDQQRRQEYLDDINARAPELLHRLRGNAGQAPSQPDPFAGAGAASGQQPADPFGLDLPAANTGGFDFGGAGQDQAPEQPRRSPEPVEGQESPPQDSGAEQGHGPSTSSGPSDQEDLTFDFSFDPPEDERGPRS</sequence>
<keyword evidence="3" id="KW-0732">Signal</keyword>
<keyword evidence="2" id="KW-0472">Membrane</keyword>
<feature type="transmembrane region" description="Helical" evidence="2">
    <location>
        <begin position="658"/>
        <end position="680"/>
    </location>
</feature>
<dbReference type="SUPFAM" id="SSF53300">
    <property type="entry name" value="vWA-like"/>
    <property type="match status" value="1"/>
</dbReference>
<evidence type="ECO:0000256" key="3">
    <source>
        <dbReference type="SAM" id="SignalP"/>
    </source>
</evidence>
<organism evidence="5 6">
    <name type="scientific">Microlunatus soli</name>
    <dbReference type="NCBI Taxonomy" id="630515"/>
    <lineage>
        <taxon>Bacteria</taxon>
        <taxon>Bacillati</taxon>
        <taxon>Actinomycetota</taxon>
        <taxon>Actinomycetes</taxon>
        <taxon>Propionibacteriales</taxon>
        <taxon>Propionibacteriaceae</taxon>
        <taxon>Microlunatus</taxon>
    </lineage>
</organism>
<dbReference type="PROSITE" id="PS50234">
    <property type="entry name" value="VWFA"/>
    <property type="match status" value="1"/>
</dbReference>
<keyword evidence="2" id="KW-0812">Transmembrane</keyword>
<feature type="signal peptide" evidence="3">
    <location>
        <begin position="1"/>
        <end position="29"/>
    </location>
</feature>
<evidence type="ECO:0000313" key="6">
    <source>
        <dbReference type="Proteomes" id="UP000199103"/>
    </source>
</evidence>
<feature type="chain" id="PRO_5009262617" description="VWFA domain-containing protein" evidence="3">
    <location>
        <begin position="30"/>
        <end position="946"/>
    </location>
</feature>
<dbReference type="Proteomes" id="UP000199103">
    <property type="component" value="Chromosome I"/>
</dbReference>
<proteinExistence type="predicted"/>
<accession>A0A1H1UVB7</accession>
<gene>
    <name evidence="5" type="ORF">SAMN04489812_2941</name>
</gene>
<keyword evidence="2" id="KW-1133">Transmembrane helix</keyword>
<evidence type="ECO:0000313" key="5">
    <source>
        <dbReference type="EMBL" id="SDS76211.1"/>
    </source>
</evidence>
<protein>
    <recommendedName>
        <fullName evidence="4">VWFA domain-containing protein</fullName>
    </recommendedName>
</protein>